<gene>
    <name evidence="1" type="ORF">DRO04_02585</name>
</gene>
<dbReference type="AlphaFoldDB" id="A0A497JG46"/>
<evidence type="ECO:0000313" key="2">
    <source>
        <dbReference type="Proteomes" id="UP000278031"/>
    </source>
</evidence>
<dbReference type="EMBL" id="QMWP01000094">
    <property type="protein sequence ID" value="RLG69960.1"/>
    <property type="molecule type" value="Genomic_DNA"/>
</dbReference>
<evidence type="ECO:0008006" key="3">
    <source>
        <dbReference type="Google" id="ProtNLM"/>
    </source>
</evidence>
<reference evidence="1 2" key="1">
    <citation type="submission" date="2018-06" db="EMBL/GenBank/DDBJ databases">
        <title>Extensive metabolic versatility and redundancy in microbially diverse, dynamic hydrothermal sediments.</title>
        <authorList>
            <person name="Dombrowski N."/>
            <person name="Teske A."/>
            <person name="Baker B.J."/>
        </authorList>
    </citation>
    <scope>NUCLEOTIDE SEQUENCE [LARGE SCALE GENOMIC DNA]</scope>
    <source>
        <strain evidence="1">B51_G17</strain>
    </source>
</reference>
<sequence>MPPIPDLNFILVGKGEKGPDCGQIIASFICDNPDCGKVHYSINHCDRKECPLCYTRWLAGETNSIVERILSEEAKKKHQGKRLVHIIVSVNEEDYPVTHKELNAVIRDVYKYVKSKGVLGGVMIIHPFRASDYAKKKAREAGNKTWEWIREQENPKIYYRYSPHFHLICFVDWLEPPEAGEKFVYKTKTDGSGHVINLLNKGEKEVKSLIAYLLSHTGALEDDDGRLHSERWFGTCSYNQLKVEKEEEEGYEGEELHCKVCGERLVSKWTWFRRWYEAVQYGDIDKPQYWNEIKWALFGEGPGPPPSEEDKKKYLI</sequence>
<accession>A0A497JG46</accession>
<proteinExistence type="predicted"/>
<dbReference type="Proteomes" id="UP000278031">
    <property type="component" value="Unassembled WGS sequence"/>
</dbReference>
<organism evidence="1 2">
    <name type="scientific">Candidatus Iainarchaeum sp</name>
    <dbReference type="NCBI Taxonomy" id="3101447"/>
    <lineage>
        <taxon>Archaea</taxon>
        <taxon>Candidatus Iainarchaeota</taxon>
        <taxon>Candidatus Iainarchaeia</taxon>
        <taxon>Candidatus Iainarchaeales</taxon>
        <taxon>Candidatus Iainarchaeaceae</taxon>
        <taxon>Candidatus Iainarchaeum</taxon>
    </lineage>
</organism>
<protein>
    <recommendedName>
        <fullName evidence="3">Replication protein</fullName>
    </recommendedName>
</protein>
<comment type="caution">
    <text evidence="1">The sequence shown here is derived from an EMBL/GenBank/DDBJ whole genome shotgun (WGS) entry which is preliminary data.</text>
</comment>
<name>A0A497JG46_9ARCH</name>
<evidence type="ECO:0000313" key="1">
    <source>
        <dbReference type="EMBL" id="RLG69960.1"/>
    </source>
</evidence>